<dbReference type="EMBL" id="CP095061">
    <property type="protein sequence ID" value="UOQ68502.1"/>
    <property type="molecule type" value="Genomic_DNA"/>
</dbReference>
<evidence type="ECO:0000313" key="2">
    <source>
        <dbReference type="Proteomes" id="UP000830401"/>
    </source>
</evidence>
<gene>
    <name evidence="1" type="ORF">MUN86_14090</name>
</gene>
<keyword evidence="2" id="KW-1185">Reference proteome</keyword>
<dbReference type="Proteomes" id="UP000830401">
    <property type="component" value="Chromosome"/>
</dbReference>
<accession>A0ABY4GC69</accession>
<sequence length="83" mass="9511">MLDEGRTLRHCVASYFDSCRRGRSAIFSLTLNGTRAVTLEVQANRTIVQARGLFNRRPNDEEGAWIQRWAADNRLLIPKHLLS</sequence>
<protein>
    <submittedName>
        <fullName evidence="1">PcfJ domain-containing protein</fullName>
    </submittedName>
</protein>
<dbReference type="RefSeq" id="WP_245125746.1">
    <property type="nucleotide sequence ID" value="NZ_CP095061.1"/>
</dbReference>
<dbReference type="InterPro" id="IPR025586">
    <property type="entry name" value="PcfJ"/>
</dbReference>
<proteinExistence type="predicted"/>
<dbReference type="Pfam" id="PF14284">
    <property type="entry name" value="PcfJ"/>
    <property type="match status" value="1"/>
</dbReference>
<name>A0ABY4GC69_9BACT</name>
<organism evidence="1 2">
    <name type="scientific">Hymenobacter volaticus</name>
    <dbReference type="NCBI Taxonomy" id="2932254"/>
    <lineage>
        <taxon>Bacteria</taxon>
        <taxon>Pseudomonadati</taxon>
        <taxon>Bacteroidota</taxon>
        <taxon>Cytophagia</taxon>
        <taxon>Cytophagales</taxon>
        <taxon>Hymenobacteraceae</taxon>
        <taxon>Hymenobacter</taxon>
    </lineage>
</organism>
<reference evidence="1" key="1">
    <citation type="submission" date="2022-04" db="EMBL/GenBank/DDBJ databases">
        <title>Hymenobacter sp. isolated from the air.</title>
        <authorList>
            <person name="Won M."/>
            <person name="Lee C.-M."/>
            <person name="Woen H.-Y."/>
            <person name="Kwon S.-W."/>
        </authorList>
    </citation>
    <scope>NUCLEOTIDE SEQUENCE</scope>
    <source>
        <strain evidence="1">5420S-77</strain>
    </source>
</reference>
<evidence type="ECO:0000313" key="1">
    <source>
        <dbReference type="EMBL" id="UOQ68502.1"/>
    </source>
</evidence>